<feature type="non-terminal residue" evidence="6">
    <location>
        <position position="1"/>
    </location>
</feature>
<evidence type="ECO:0000313" key="6">
    <source>
        <dbReference type="EMBL" id="GAI00114.1"/>
    </source>
</evidence>
<keyword evidence="3" id="KW-0249">Electron transport</keyword>
<dbReference type="AlphaFoldDB" id="X1M151"/>
<evidence type="ECO:0000256" key="2">
    <source>
        <dbReference type="ARBA" id="ARBA00022723"/>
    </source>
</evidence>
<dbReference type="Gene3D" id="2.20.28.10">
    <property type="match status" value="1"/>
</dbReference>
<dbReference type="EMBL" id="BARU01048912">
    <property type="protein sequence ID" value="GAI00114.1"/>
    <property type="molecule type" value="Genomic_DNA"/>
</dbReference>
<proteinExistence type="predicted"/>
<evidence type="ECO:0000256" key="1">
    <source>
        <dbReference type="ARBA" id="ARBA00022448"/>
    </source>
</evidence>
<keyword evidence="4" id="KW-0408">Iron</keyword>
<protein>
    <recommendedName>
        <fullName evidence="5">Rubredoxin-like domain-containing protein</fullName>
    </recommendedName>
</protein>
<accession>X1M151</accession>
<dbReference type="InterPro" id="IPR024934">
    <property type="entry name" value="Rubredoxin-like_dom"/>
</dbReference>
<sequence>KMEQDVDKEELRKLLELYIFECSNCGAEYDESKMDVLFKNLPKDWRCPNCKKPKEGFKKK</sequence>
<dbReference type="GO" id="GO:0005506">
    <property type="term" value="F:iron ion binding"/>
    <property type="evidence" value="ECO:0007669"/>
    <property type="project" value="InterPro"/>
</dbReference>
<gene>
    <name evidence="6" type="ORF">S03H2_72390</name>
</gene>
<dbReference type="PROSITE" id="PS50903">
    <property type="entry name" value="RUBREDOXIN_LIKE"/>
    <property type="match status" value="1"/>
</dbReference>
<keyword evidence="2" id="KW-0479">Metal-binding</keyword>
<evidence type="ECO:0000256" key="3">
    <source>
        <dbReference type="ARBA" id="ARBA00022982"/>
    </source>
</evidence>
<comment type="caution">
    <text evidence="6">The sequence shown here is derived from an EMBL/GenBank/DDBJ whole genome shotgun (WGS) entry which is preliminary data.</text>
</comment>
<dbReference type="InterPro" id="IPR024935">
    <property type="entry name" value="Rubredoxin_dom"/>
</dbReference>
<keyword evidence="1" id="KW-0813">Transport</keyword>
<feature type="domain" description="Rubredoxin-like" evidence="5">
    <location>
        <begin position="17"/>
        <end position="60"/>
    </location>
</feature>
<organism evidence="6">
    <name type="scientific">marine sediment metagenome</name>
    <dbReference type="NCBI Taxonomy" id="412755"/>
    <lineage>
        <taxon>unclassified sequences</taxon>
        <taxon>metagenomes</taxon>
        <taxon>ecological metagenomes</taxon>
    </lineage>
</organism>
<name>X1M151_9ZZZZ</name>
<dbReference type="Pfam" id="PF00301">
    <property type="entry name" value="Rubredoxin"/>
    <property type="match status" value="1"/>
</dbReference>
<evidence type="ECO:0000256" key="4">
    <source>
        <dbReference type="ARBA" id="ARBA00023004"/>
    </source>
</evidence>
<reference evidence="6" key="1">
    <citation type="journal article" date="2014" name="Front. Microbiol.">
        <title>High frequency of phylogenetically diverse reductive dehalogenase-homologous genes in deep subseafloor sedimentary metagenomes.</title>
        <authorList>
            <person name="Kawai M."/>
            <person name="Futagami T."/>
            <person name="Toyoda A."/>
            <person name="Takaki Y."/>
            <person name="Nishi S."/>
            <person name="Hori S."/>
            <person name="Arai W."/>
            <person name="Tsubouchi T."/>
            <person name="Morono Y."/>
            <person name="Uchiyama I."/>
            <person name="Ito T."/>
            <person name="Fujiyama A."/>
            <person name="Inagaki F."/>
            <person name="Takami H."/>
        </authorList>
    </citation>
    <scope>NUCLEOTIDE SEQUENCE</scope>
    <source>
        <strain evidence="6">Expedition CK06-06</strain>
    </source>
</reference>
<dbReference type="SUPFAM" id="SSF57802">
    <property type="entry name" value="Rubredoxin-like"/>
    <property type="match status" value="1"/>
</dbReference>
<evidence type="ECO:0000259" key="5">
    <source>
        <dbReference type="PROSITE" id="PS50903"/>
    </source>
</evidence>